<feature type="domain" description="Heterokaryon incompatibility" evidence="1">
    <location>
        <begin position="48"/>
        <end position="233"/>
    </location>
</feature>
<dbReference type="PANTHER" id="PTHR24148">
    <property type="entry name" value="ANKYRIN REPEAT DOMAIN-CONTAINING PROTEIN 39 HOMOLOG-RELATED"/>
    <property type="match status" value="1"/>
</dbReference>
<dbReference type="Pfam" id="PF06985">
    <property type="entry name" value="HET"/>
    <property type="match status" value="1"/>
</dbReference>
<proteinExistence type="predicted"/>
<evidence type="ECO:0000313" key="3">
    <source>
        <dbReference type="Proteomes" id="UP000582016"/>
    </source>
</evidence>
<comment type="caution">
    <text evidence="2">The sequence shown here is derived from an EMBL/GenBank/DDBJ whole genome shotgun (WGS) entry which is preliminary data.</text>
</comment>
<dbReference type="EMBL" id="JAAOAQ010000100">
    <property type="protein sequence ID" value="KAF5567233.1"/>
    <property type="molecule type" value="Genomic_DNA"/>
</dbReference>
<dbReference type="Proteomes" id="UP000582016">
    <property type="component" value="Unassembled WGS sequence"/>
</dbReference>
<name>A0A8H5NJP9_9HYPO</name>
<protein>
    <submittedName>
        <fullName evidence="2">Heterokaryon incompatibility 6 OR allele</fullName>
    </submittedName>
</protein>
<evidence type="ECO:0000313" key="2">
    <source>
        <dbReference type="EMBL" id="KAF5567233.1"/>
    </source>
</evidence>
<keyword evidence="3" id="KW-1185">Reference proteome</keyword>
<dbReference type="InterPro" id="IPR052895">
    <property type="entry name" value="HetReg/Transcr_Mod"/>
</dbReference>
<dbReference type="AlphaFoldDB" id="A0A8H5NJP9"/>
<dbReference type="PANTHER" id="PTHR24148:SF73">
    <property type="entry name" value="HET DOMAIN PROTEIN (AFU_ORTHOLOGUE AFUA_8G01020)"/>
    <property type="match status" value="1"/>
</dbReference>
<gene>
    <name evidence="2" type="ORF">FPHYL_3377</name>
</gene>
<accession>A0A8H5NJP9</accession>
<sequence length="657" mass="75512">MATISFVHSQLDHPSRQIRLIEVRPHEPVSTLELNLSTHYLTDDPYFYAVSYTWGSGELSEKLLVNGSLMMVTKNCYYALTQIYSHYYSSPKSNLENASSKHVYLWIDSICIAQDNLDEKGHQVGMMGDIYKRACRVLACVGPHGNDSEMLRVVLDDLKQNWPNIYLARKDIPEDGSFHWEHPIADGIKLFLQSDTMTWKPFDLWRRLDIRLRDAFLAFTHRNYWSRVWIIQEVAATNRTGGHLEVLCGSDIFSQSEVYVLFYIAGHTALQYQDFDTAEVELYLNHRISQTRPCFRFVMAPAEIRRIQAHKIFDFTEDRFKCSRPVDKIYGLLSLVKWRNDIPPEPAYHDSAALNLAAFLICQTSSLCMDDIARILKRLEISCDQKQMKEQVEKRDIRRIPVPGIETRDVSHHFNIGNRVVIKIRRNDEEKLEIPVVPSNESFSPRRWDDTGHTGEEFPKEDDKLSQYLYTDFKVTDYDVSLLGVPRYQVCGQLCSEAQDGDWLIETGYGSGLLVLRCTNNNKEYSVVGQGILFPAVNFPSNLPKHVETIEEELKEFRDLQSLSEAALMADLGPGWQGIPLTRTKRSATEIYLESELGESRRSLEISFQSNIILEANAMDMVVLAGQDIRKDGTYPVFGGDFARLWTRFSAVVRLAR</sequence>
<dbReference type="OrthoDB" id="2157530at2759"/>
<dbReference type="InterPro" id="IPR010730">
    <property type="entry name" value="HET"/>
</dbReference>
<organism evidence="2 3">
    <name type="scientific">Fusarium phyllophilum</name>
    <dbReference type="NCBI Taxonomy" id="47803"/>
    <lineage>
        <taxon>Eukaryota</taxon>
        <taxon>Fungi</taxon>
        <taxon>Dikarya</taxon>
        <taxon>Ascomycota</taxon>
        <taxon>Pezizomycotina</taxon>
        <taxon>Sordariomycetes</taxon>
        <taxon>Hypocreomycetidae</taxon>
        <taxon>Hypocreales</taxon>
        <taxon>Nectriaceae</taxon>
        <taxon>Fusarium</taxon>
        <taxon>Fusarium fujikuroi species complex</taxon>
    </lineage>
</organism>
<reference evidence="2 3" key="1">
    <citation type="submission" date="2020-05" db="EMBL/GenBank/DDBJ databases">
        <title>Identification and distribution of gene clusters putatively required for synthesis of sphingolipid metabolism inhibitors in phylogenetically diverse species of the filamentous fungus Fusarium.</title>
        <authorList>
            <person name="Kim H.-S."/>
            <person name="Busman M."/>
            <person name="Brown D.W."/>
            <person name="Divon H."/>
            <person name="Uhlig S."/>
            <person name="Proctor R.H."/>
        </authorList>
    </citation>
    <scope>NUCLEOTIDE SEQUENCE [LARGE SCALE GENOMIC DNA]</scope>
    <source>
        <strain evidence="2 3">NRRL 13617</strain>
    </source>
</reference>
<evidence type="ECO:0000259" key="1">
    <source>
        <dbReference type="Pfam" id="PF06985"/>
    </source>
</evidence>